<name>A0AA37S6A9_9GAMM</name>
<dbReference type="InterPro" id="IPR012902">
    <property type="entry name" value="N_methyl_site"/>
</dbReference>
<dbReference type="Pfam" id="PF16732">
    <property type="entry name" value="ComP_DUS"/>
    <property type="match status" value="1"/>
</dbReference>
<dbReference type="InterPro" id="IPR045584">
    <property type="entry name" value="Pilin-like"/>
</dbReference>
<proteinExistence type="predicted"/>
<dbReference type="Proteomes" id="UP001161389">
    <property type="component" value="Unassembled WGS sequence"/>
</dbReference>
<keyword evidence="1" id="KW-0488">Methylation</keyword>
<dbReference type="Pfam" id="PF07963">
    <property type="entry name" value="N_methyl"/>
    <property type="match status" value="1"/>
</dbReference>
<reference evidence="3" key="2">
    <citation type="submission" date="2023-01" db="EMBL/GenBank/DDBJ databases">
        <title>Draft genome sequence of Litoribrevibacter albus strain NBRC 110071.</title>
        <authorList>
            <person name="Sun Q."/>
            <person name="Mori K."/>
        </authorList>
    </citation>
    <scope>NUCLEOTIDE SEQUENCE</scope>
    <source>
        <strain evidence="3">NBRC 110071</strain>
    </source>
</reference>
<keyword evidence="4" id="KW-1185">Reference proteome</keyword>
<reference evidence="3" key="1">
    <citation type="journal article" date="2014" name="Int. J. Syst. Evol. Microbiol.">
        <title>Complete genome sequence of Corynebacterium casei LMG S-19264T (=DSM 44701T), isolated from a smear-ripened cheese.</title>
        <authorList>
            <consortium name="US DOE Joint Genome Institute (JGI-PGF)"/>
            <person name="Walter F."/>
            <person name="Albersmeier A."/>
            <person name="Kalinowski J."/>
            <person name="Ruckert C."/>
        </authorList>
    </citation>
    <scope>NUCLEOTIDE SEQUENCE</scope>
    <source>
        <strain evidence="3">NBRC 110071</strain>
    </source>
</reference>
<evidence type="ECO:0000256" key="1">
    <source>
        <dbReference type="ARBA" id="ARBA00022481"/>
    </source>
</evidence>
<dbReference type="PANTHER" id="PTHR30093">
    <property type="entry name" value="GENERAL SECRETION PATHWAY PROTEIN G"/>
    <property type="match status" value="1"/>
</dbReference>
<comment type="caution">
    <text evidence="3">The sequence shown here is derived from an EMBL/GenBank/DDBJ whole genome shotgun (WGS) entry which is preliminary data.</text>
</comment>
<protein>
    <submittedName>
        <fullName evidence="3">Type IV minor pilin protein PilE</fullName>
    </submittedName>
</protein>
<keyword evidence="2" id="KW-0812">Transmembrane</keyword>
<dbReference type="GO" id="GO:0015627">
    <property type="term" value="C:type II protein secretion system complex"/>
    <property type="evidence" value="ECO:0007669"/>
    <property type="project" value="InterPro"/>
</dbReference>
<dbReference type="EMBL" id="BSNM01000003">
    <property type="protein sequence ID" value="GLQ29910.1"/>
    <property type="molecule type" value="Genomic_DNA"/>
</dbReference>
<evidence type="ECO:0000313" key="3">
    <source>
        <dbReference type="EMBL" id="GLQ29910.1"/>
    </source>
</evidence>
<dbReference type="Gene3D" id="3.30.700.10">
    <property type="entry name" value="Glycoprotein, Type 4 Pilin"/>
    <property type="match status" value="1"/>
</dbReference>
<dbReference type="RefSeq" id="WP_284378136.1">
    <property type="nucleotide sequence ID" value="NZ_BSNM01000003.1"/>
</dbReference>
<accession>A0AA37S6A9</accession>
<feature type="transmembrane region" description="Helical" evidence="2">
    <location>
        <begin position="12"/>
        <end position="33"/>
    </location>
</feature>
<dbReference type="PANTHER" id="PTHR30093:SF47">
    <property type="entry name" value="TYPE IV PILUS NON-CORE MINOR PILIN PILE"/>
    <property type="match status" value="1"/>
</dbReference>
<dbReference type="SUPFAM" id="SSF54523">
    <property type="entry name" value="Pili subunits"/>
    <property type="match status" value="1"/>
</dbReference>
<dbReference type="NCBIfam" id="TIGR02532">
    <property type="entry name" value="IV_pilin_GFxxxE"/>
    <property type="match status" value="1"/>
</dbReference>
<keyword evidence="2" id="KW-0472">Membrane</keyword>
<dbReference type="InterPro" id="IPR000983">
    <property type="entry name" value="Bac_GSPG_pilin"/>
</dbReference>
<organism evidence="3 4">
    <name type="scientific">Litoribrevibacter albus</name>
    <dbReference type="NCBI Taxonomy" id="1473156"/>
    <lineage>
        <taxon>Bacteria</taxon>
        <taxon>Pseudomonadati</taxon>
        <taxon>Pseudomonadota</taxon>
        <taxon>Gammaproteobacteria</taxon>
        <taxon>Oceanospirillales</taxon>
        <taxon>Oceanospirillaceae</taxon>
        <taxon>Litoribrevibacter</taxon>
    </lineage>
</organism>
<sequence>MKNKKGLVGNTGFSLIELLIVISIVGILSSIAYPSYQEYVIETHREDVISELQSLELAMQQYAFENHTFVGAASEGDKGVPDPVKVYKLDTKIAEHYTVTVKQASVTGFILTAVPKGKQVEDRCGVITLNSNRVWTLVKDNKDMTSDCLR</sequence>
<gene>
    <name evidence="3" type="primary">pilE_1</name>
    <name evidence="3" type="ORF">GCM10007876_03880</name>
</gene>
<dbReference type="AlphaFoldDB" id="A0AA37S6A9"/>
<evidence type="ECO:0000313" key="4">
    <source>
        <dbReference type="Proteomes" id="UP001161389"/>
    </source>
</evidence>
<dbReference type="PROSITE" id="PS00409">
    <property type="entry name" value="PROKAR_NTER_METHYL"/>
    <property type="match status" value="1"/>
</dbReference>
<dbReference type="GO" id="GO:0043683">
    <property type="term" value="P:type IV pilus assembly"/>
    <property type="evidence" value="ECO:0007669"/>
    <property type="project" value="InterPro"/>
</dbReference>
<dbReference type="InterPro" id="IPR031982">
    <property type="entry name" value="PilE-like"/>
</dbReference>
<keyword evidence="2" id="KW-1133">Transmembrane helix</keyword>
<evidence type="ECO:0000256" key="2">
    <source>
        <dbReference type="SAM" id="Phobius"/>
    </source>
</evidence>
<dbReference type="PRINTS" id="PR00813">
    <property type="entry name" value="BCTERIALGSPG"/>
</dbReference>
<dbReference type="GO" id="GO:0015628">
    <property type="term" value="P:protein secretion by the type II secretion system"/>
    <property type="evidence" value="ECO:0007669"/>
    <property type="project" value="InterPro"/>
</dbReference>